<evidence type="ECO:0000313" key="2">
    <source>
        <dbReference type="EMBL" id="RNL78495.1"/>
    </source>
</evidence>
<evidence type="ECO:0000313" key="3">
    <source>
        <dbReference type="Proteomes" id="UP000277094"/>
    </source>
</evidence>
<name>A0A3N0DS81_9ACTN</name>
<dbReference type="InterPro" id="IPR019587">
    <property type="entry name" value="Polyketide_cyclase/dehydratase"/>
</dbReference>
<dbReference type="Proteomes" id="UP000277094">
    <property type="component" value="Unassembled WGS sequence"/>
</dbReference>
<dbReference type="SUPFAM" id="SSF55961">
    <property type="entry name" value="Bet v1-like"/>
    <property type="match status" value="1"/>
</dbReference>
<keyword evidence="3" id="KW-1185">Reference proteome</keyword>
<gene>
    <name evidence="2" type="ORF">EFL95_05205</name>
</gene>
<accession>A0A3N0DS81</accession>
<dbReference type="EMBL" id="RJSG01000002">
    <property type="protein sequence ID" value="RNL78495.1"/>
    <property type="molecule type" value="Genomic_DNA"/>
</dbReference>
<evidence type="ECO:0000256" key="1">
    <source>
        <dbReference type="SAM" id="MobiDB-lite"/>
    </source>
</evidence>
<evidence type="ECO:0008006" key="4">
    <source>
        <dbReference type="Google" id="ProtNLM"/>
    </source>
</evidence>
<sequence length="163" mass="18222">MPGPVPRRHGEPMGIIEFELQKVVNAPADQVFTRLADINGHNDWMPAKGSIRKHSEQTSPGAPGPGTTYVDQTKMGEAPGEIEVFEPSRRLVYHWWDQGRGGRLKYEGWPAYTLEEQADGTTLVRHDARIQTYGIYNLAVPMFRVMAKKERTVTLGALAASFD</sequence>
<reference evidence="2 3" key="1">
    <citation type="submission" date="2018-11" db="EMBL/GenBank/DDBJ databases">
        <authorList>
            <person name="Li F."/>
        </authorList>
    </citation>
    <scope>NUCLEOTIDE SEQUENCE [LARGE SCALE GENOMIC DNA]</scope>
    <source>
        <strain evidence="2 3">KIS18-7</strain>
    </source>
</reference>
<dbReference type="AlphaFoldDB" id="A0A3N0DS81"/>
<dbReference type="OrthoDB" id="3779617at2"/>
<dbReference type="Pfam" id="PF10604">
    <property type="entry name" value="Polyketide_cyc2"/>
    <property type="match status" value="1"/>
</dbReference>
<organism evidence="2 3">
    <name type="scientific">Nocardioides marmorisolisilvae</name>
    <dbReference type="NCBI Taxonomy" id="1542737"/>
    <lineage>
        <taxon>Bacteria</taxon>
        <taxon>Bacillati</taxon>
        <taxon>Actinomycetota</taxon>
        <taxon>Actinomycetes</taxon>
        <taxon>Propionibacteriales</taxon>
        <taxon>Nocardioidaceae</taxon>
        <taxon>Nocardioides</taxon>
    </lineage>
</organism>
<dbReference type="Gene3D" id="3.30.530.20">
    <property type="match status" value="1"/>
</dbReference>
<feature type="region of interest" description="Disordered" evidence="1">
    <location>
        <begin position="46"/>
        <end position="66"/>
    </location>
</feature>
<dbReference type="InterPro" id="IPR023393">
    <property type="entry name" value="START-like_dom_sf"/>
</dbReference>
<comment type="caution">
    <text evidence="2">The sequence shown here is derived from an EMBL/GenBank/DDBJ whole genome shotgun (WGS) entry which is preliminary data.</text>
</comment>
<protein>
    <recommendedName>
        <fullName evidence="4">SRPBCC family protein</fullName>
    </recommendedName>
</protein>
<proteinExistence type="predicted"/>